<name>A0A1B0GNV8_PHLPP</name>
<proteinExistence type="predicted"/>
<feature type="transmembrane region" description="Helical" evidence="2">
    <location>
        <begin position="226"/>
        <end position="246"/>
    </location>
</feature>
<dbReference type="VEuPathDB" id="VectorBase:PPAPM1_000618"/>
<feature type="transmembrane region" description="Helical" evidence="2">
    <location>
        <begin position="197"/>
        <end position="220"/>
    </location>
</feature>
<keyword evidence="2" id="KW-0812">Transmembrane</keyword>
<feature type="compositionally biased region" description="Low complexity" evidence="1">
    <location>
        <begin position="57"/>
        <end position="79"/>
    </location>
</feature>
<keyword evidence="2" id="KW-0472">Membrane</keyword>
<evidence type="ECO:0000313" key="4">
    <source>
        <dbReference type="Proteomes" id="UP000092462"/>
    </source>
</evidence>
<dbReference type="VEuPathDB" id="VectorBase:PPAI005596"/>
<accession>A0A1B0GNV8</accession>
<evidence type="ECO:0000313" key="3">
    <source>
        <dbReference type="EnsemblMetazoa" id="PPAI005596-PA"/>
    </source>
</evidence>
<dbReference type="EMBL" id="AJVK01014086">
    <property type="status" value="NOT_ANNOTATED_CDS"/>
    <property type="molecule type" value="Genomic_DNA"/>
</dbReference>
<feature type="region of interest" description="Disordered" evidence="1">
    <location>
        <begin position="27"/>
        <end position="80"/>
    </location>
</feature>
<protein>
    <submittedName>
        <fullName evidence="3">Uncharacterized protein</fullName>
    </submittedName>
</protein>
<keyword evidence="4" id="KW-1185">Reference proteome</keyword>
<dbReference type="EnsemblMetazoa" id="PPAI005596-RA">
    <property type="protein sequence ID" value="PPAI005596-PA"/>
    <property type="gene ID" value="PPAI005596"/>
</dbReference>
<sequence length="288" mass="32505">MKKSWIKTTESQIFNSSTTANVIQEANTESTFNESEAKVDTEKSFNTTESEVKTERTSTSTGLEISTESTLSTSGSTTSRKTNSLKFINNSTKINDKISKVETTVAGFQSHKYKSTYVGNITKPETIKVNPKLGKSKAKKHHQTHRKYEFFGDDLPRYSLGPGVKISIDMPREIVNVNLDEDYLRDIFAGRGKRLQLIARIIPLFILPFLVQSAILPFMVSTLKILLIKSIVVGKIAILLLILSAFKNYHRHHAAYEVPYYNLVEPPSRRSEQPFYGYKVDGQTGWVN</sequence>
<evidence type="ECO:0000256" key="2">
    <source>
        <dbReference type="SAM" id="Phobius"/>
    </source>
</evidence>
<evidence type="ECO:0000256" key="1">
    <source>
        <dbReference type="SAM" id="MobiDB-lite"/>
    </source>
</evidence>
<dbReference type="Proteomes" id="UP000092462">
    <property type="component" value="Unassembled WGS sequence"/>
</dbReference>
<keyword evidence="2" id="KW-1133">Transmembrane helix</keyword>
<dbReference type="AlphaFoldDB" id="A0A1B0GNV8"/>
<reference evidence="3" key="1">
    <citation type="submission" date="2022-08" db="UniProtKB">
        <authorList>
            <consortium name="EnsemblMetazoa"/>
        </authorList>
    </citation>
    <scope>IDENTIFICATION</scope>
    <source>
        <strain evidence="3">Israel</strain>
    </source>
</reference>
<organism evidence="3 4">
    <name type="scientific">Phlebotomus papatasi</name>
    <name type="common">Sandfly</name>
    <dbReference type="NCBI Taxonomy" id="29031"/>
    <lineage>
        <taxon>Eukaryota</taxon>
        <taxon>Metazoa</taxon>
        <taxon>Ecdysozoa</taxon>
        <taxon>Arthropoda</taxon>
        <taxon>Hexapoda</taxon>
        <taxon>Insecta</taxon>
        <taxon>Pterygota</taxon>
        <taxon>Neoptera</taxon>
        <taxon>Endopterygota</taxon>
        <taxon>Diptera</taxon>
        <taxon>Nematocera</taxon>
        <taxon>Psychodoidea</taxon>
        <taxon>Psychodidae</taxon>
        <taxon>Phlebotomus</taxon>
        <taxon>Phlebotomus</taxon>
    </lineage>
</organism>